<name>A0A419W0G1_9EURY</name>
<dbReference type="InterPro" id="IPR014729">
    <property type="entry name" value="Rossmann-like_a/b/a_fold"/>
</dbReference>
<dbReference type="EMBL" id="RAPO01000004">
    <property type="protein sequence ID" value="RKD88975.1"/>
    <property type="molecule type" value="Genomic_DNA"/>
</dbReference>
<comment type="caution">
    <text evidence="3">The sequence shown here is derived from an EMBL/GenBank/DDBJ whole genome shotgun (WGS) entry which is preliminary data.</text>
</comment>
<dbReference type="AlphaFoldDB" id="A0A419W0G1"/>
<dbReference type="SUPFAM" id="SSF52402">
    <property type="entry name" value="Adenine nucleotide alpha hydrolases-like"/>
    <property type="match status" value="2"/>
</dbReference>
<feature type="domain" description="UspA" evidence="2">
    <location>
        <begin position="10"/>
        <end position="143"/>
    </location>
</feature>
<feature type="domain" description="UspA" evidence="2">
    <location>
        <begin position="154"/>
        <end position="291"/>
    </location>
</feature>
<gene>
    <name evidence="3" type="ORF">ATJ93_3796</name>
</gene>
<dbReference type="CDD" id="cd00293">
    <property type="entry name" value="USP-like"/>
    <property type="match status" value="2"/>
</dbReference>
<protein>
    <submittedName>
        <fullName evidence="3">Nucleotide-binding universal stress UspA family protein</fullName>
    </submittedName>
</protein>
<evidence type="ECO:0000259" key="2">
    <source>
        <dbReference type="Pfam" id="PF00582"/>
    </source>
</evidence>
<sequence>MSLGGEGRGMFDTILVPVDGSECADLAVDYAADIARRYDATVYVATVIDVRLVSTAPHYDNLRSEATALVDSVANRLEASGVATTSVVRTSKPYQGVLMVAEEYDADLIVMGTHGRSGVDRYLLGSVTERVVRRSDSPVLTVRNRDEGGVSFPYDNILVPTDGSDGAAAAYEPAIDLASTYDATLHSLSVIETNALGLETAPRGNDEGPDEAARVALEAVEANASQASVTNVVTEITFGSPAAEIRSYVREHDVDLVVMGTHGRSGIARYLLGSVAEKLVRTAPVPVMTVRTPS</sequence>
<dbReference type="PANTHER" id="PTHR46268">
    <property type="entry name" value="STRESS RESPONSE PROTEIN NHAX"/>
    <property type="match status" value="1"/>
</dbReference>
<dbReference type="Gene3D" id="3.40.50.620">
    <property type="entry name" value="HUPs"/>
    <property type="match status" value="2"/>
</dbReference>
<organism evidence="3 4">
    <name type="scientific">Halopiger aswanensis</name>
    <dbReference type="NCBI Taxonomy" id="148449"/>
    <lineage>
        <taxon>Archaea</taxon>
        <taxon>Methanobacteriati</taxon>
        <taxon>Methanobacteriota</taxon>
        <taxon>Stenosarchaea group</taxon>
        <taxon>Halobacteria</taxon>
        <taxon>Halobacteriales</taxon>
        <taxon>Natrialbaceae</taxon>
        <taxon>Halopiger</taxon>
    </lineage>
</organism>
<dbReference type="InterPro" id="IPR006015">
    <property type="entry name" value="Universal_stress_UspA"/>
</dbReference>
<comment type="similarity">
    <text evidence="1">Belongs to the universal stress protein A family.</text>
</comment>
<evidence type="ECO:0000313" key="4">
    <source>
        <dbReference type="Proteomes" id="UP000283805"/>
    </source>
</evidence>
<keyword evidence="4" id="KW-1185">Reference proteome</keyword>
<dbReference type="OrthoDB" id="105697at2157"/>
<dbReference type="Pfam" id="PF00582">
    <property type="entry name" value="Usp"/>
    <property type="match status" value="2"/>
</dbReference>
<dbReference type="PANTHER" id="PTHR46268:SF6">
    <property type="entry name" value="UNIVERSAL STRESS PROTEIN UP12"/>
    <property type="match status" value="1"/>
</dbReference>
<accession>A0A419W0G1</accession>
<proteinExistence type="inferred from homology"/>
<dbReference type="PRINTS" id="PR01438">
    <property type="entry name" value="UNVRSLSTRESS"/>
</dbReference>
<evidence type="ECO:0000313" key="3">
    <source>
        <dbReference type="EMBL" id="RKD88975.1"/>
    </source>
</evidence>
<dbReference type="Proteomes" id="UP000283805">
    <property type="component" value="Unassembled WGS sequence"/>
</dbReference>
<reference evidence="3 4" key="1">
    <citation type="submission" date="2018-09" db="EMBL/GenBank/DDBJ databases">
        <title>Genomic Encyclopedia of Archaeal and Bacterial Type Strains, Phase II (KMG-II): from individual species to whole genera.</title>
        <authorList>
            <person name="Goeker M."/>
        </authorList>
    </citation>
    <scope>NUCLEOTIDE SEQUENCE [LARGE SCALE GENOMIC DNA]</scope>
    <source>
        <strain evidence="3 4">DSM 13151</strain>
    </source>
</reference>
<dbReference type="InterPro" id="IPR006016">
    <property type="entry name" value="UspA"/>
</dbReference>
<evidence type="ECO:0000256" key="1">
    <source>
        <dbReference type="ARBA" id="ARBA00008791"/>
    </source>
</evidence>